<keyword evidence="2" id="KW-1185">Reference proteome</keyword>
<dbReference type="Proteomes" id="UP000053989">
    <property type="component" value="Unassembled WGS sequence"/>
</dbReference>
<dbReference type="OrthoDB" id="2986975at2759"/>
<evidence type="ECO:0000313" key="1">
    <source>
        <dbReference type="EMBL" id="KIM59332.1"/>
    </source>
</evidence>
<gene>
    <name evidence="1" type="ORF">SCLCIDRAFT_126435</name>
</gene>
<reference evidence="2" key="2">
    <citation type="submission" date="2015-01" db="EMBL/GenBank/DDBJ databases">
        <title>Evolutionary Origins and Diversification of the Mycorrhizal Mutualists.</title>
        <authorList>
            <consortium name="DOE Joint Genome Institute"/>
            <consortium name="Mycorrhizal Genomics Consortium"/>
            <person name="Kohler A."/>
            <person name="Kuo A."/>
            <person name="Nagy L.G."/>
            <person name="Floudas D."/>
            <person name="Copeland A."/>
            <person name="Barry K.W."/>
            <person name="Cichocki N."/>
            <person name="Veneault-Fourrey C."/>
            <person name="LaButti K."/>
            <person name="Lindquist E.A."/>
            <person name="Lipzen A."/>
            <person name="Lundell T."/>
            <person name="Morin E."/>
            <person name="Murat C."/>
            <person name="Riley R."/>
            <person name="Ohm R."/>
            <person name="Sun H."/>
            <person name="Tunlid A."/>
            <person name="Henrissat B."/>
            <person name="Grigoriev I.V."/>
            <person name="Hibbett D.S."/>
            <person name="Martin F."/>
        </authorList>
    </citation>
    <scope>NUCLEOTIDE SEQUENCE [LARGE SCALE GENOMIC DNA]</scope>
    <source>
        <strain evidence="2">Foug A</strain>
    </source>
</reference>
<protein>
    <submittedName>
        <fullName evidence="1">Uncharacterized protein</fullName>
    </submittedName>
</protein>
<feature type="non-terminal residue" evidence="1">
    <location>
        <position position="1"/>
    </location>
</feature>
<dbReference type="EMBL" id="KN822075">
    <property type="protein sequence ID" value="KIM59332.1"/>
    <property type="molecule type" value="Genomic_DNA"/>
</dbReference>
<dbReference type="HOGENOM" id="CLU_3056234_0_0_1"/>
<reference evidence="1 2" key="1">
    <citation type="submission" date="2014-04" db="EMBL/GenBank/DDBJ databases">
        <authorList>
            <consortium name="DOE Joint Genome Institute"/>
            <person name="Kuo A."/>
            <person name="Kohler A."/>
            <person name="Nagy L.G."/>
            <person name="Floudas D."/>
            <person name="Copeland A."/>
            <person name="Barry K.W."/>
            <person name="Cichocki N."/>
            <person name="Veneault-Fourrey C."/>
            <person name="LaButti K."/>
            <person name="Lindquist E.A."/>
            <person name="Lipzen A."/>
            <person name="Lundell T."/>
            <person name="Morin E."/>
            <person name="Murat C."/>
            <person name="Sun H."/>
            <person name="Tunlid A."/>
            <person name="Henrissat B."/>
            <person name="Grigoriev I.V."/>
            <person name="Hibbett D.S."/>
            <person name="Martin F."/>
            <person name="Nordberg H.P."/>
            <person name="Cantor M.N."/>
            <person name="Hua S.X."/>
        </authorList>
    </citation>
    <scope>NUCLEOTIDE SEQUENCE [LARGE SCALE GENOMIC DNA]</scope>
    <source>
        <strain evidence="1 2">Foug A</strain>
    </source>
</reference>
<evidence type="ECO:0000313" key="2">
    <source>
        <dbReference type="Proteomes" id="UP000053989"/>
    </source>
</evidence>
<organism evidence="1 2">
    <name type="scientific">Scleroderma citrinum Foug A</name>
    <dbReference type="NCBI Taxonomy" id="1036808"/>
    <lineage>
        <taxon>Eukaryota</taxon>
        <taxon>Fungi</taxon>
        <taxon>Dikarya</taxon>
        <taxon>Basidiomycota</taxon>
        <taxon>Agaricomycotina</taxon>
        <taxon>Agaricomycetes</taxon>
        <taxon>Agaricomycetidae</taxon>
        <taxon>Boletales</taxon>
        <taxon>Sclerodermatineae</taxon>
        <taxon>Sclerodermataceae</taxon>
        <taxon>Scleroderma</taxon>
    </lineage>
</organism>
<dbReference type="AlphaFoldDB" id="A0A0C3A3R6"/>
<dbReference type="InParanoid" id="A0A0C3A3R6"/>
<name>A0A0C3A3R6_9AGAM</name>
<proteinExistence type="predicted"/>
<sequence length="54" mass="5889">YGLAVQGTGEGDKKQKKNQDLLELIDITVGMKVMVTQNVKTNLDITNRAQGTIV</sequence>
<accession>A0A0C3A3R6</accession>